<gene>
    <name evidence="1" type="ORF">CYLTODRAFT_433611</name>
</gene>
<dbReference type="Proteomes" id="UP000054007">
    <property type="component" value="Unassembled WGS sequence"/>
</dbReference>
<dbReference type="PANTHER" id="PTHR46579">
    <property type="entry name" value="F5/8 TYPE C DOMAIN-CONTAINING PROTEIN-RELATED"/>
    <property type="match status" value="1"/>
</dbReference>
<accession>A0A0D7AT82</accession>
<name>A0A0D7AT82_9AGAR</name>
<protein>
    <submittedName>
        <fullName evidence="1">Uncharacterized protein</fullName>
    </submittedName>
</protein>
<evidence type="ECO:0000313" key="2">
    <source>
        <dbReference type="Proteomes" id="UP000054007"/>
    </source>
</evidence>
<proteinExistence type="predicted"/>
<sequence>MHLVYENVLKNLVSLWTGNFKDMDTGQGDYEFEPGVWESIGAATAACGAHIPSTFASNPPNVADDKQATTADSWSFWMLYIAPIVLENKFRRKVYYDHFIELVKLVQICLKFSLSSDDIERLRTGFKDWVVAYEKLYYQNNPSRARACPLTIHALLHIADLIKVVGPVWTYWAFPTERYCGRLQPAIRSRRHPFVSIDNYVSQDAQLSHIKMVYNVHDRLTIPRRLRNPDVVRGIHDSHPDYPLYVLLGPKRTLVDPSVHAKVRVHLATRFGKPLSMILQVYDPQDVVQWGCVRRLEGGDDMKAAELTNLNAEDRRDATFVRYELLVDIAPRSAASNFVARQFYGQLKNILVVKLPASTDLNLSKPTTYMLALIHQSDAKVASISGLDIPYYKKLTRKEVVDVATIQCLVGRVPPSALLPASQSRGWGIIDRSGTIARGYYIPDD</sequence>
<dbReference type="STRING" id="1314674.A0A0D7AT82"/>
<dbReference type="EMBL" id="KN881018">
    <property type="protein sequence ID" value="KIY61190.1"/>
    <property type="molecule type" value="Genomic_DNA"/>
</dbReference>
<organism evidence="1 2">
    <name type="scientific">Cylindrobasidium torrendii FP15055 ss-10</name>
    <dbReference type="NCBI Taxonomy" id="1314674"/>
    <lineage>
        <taxon>Eukaryota</taxon>
        <taxon>Fungi</taxon>
        <taxon>Dikarya</taxon>
        <taxon>Basidiomycota</taxon>
        <taxon>Agaricomycotina</taxon>
        <taxon>Agaricomycetes</taxon>
        <taxon>Agaricomycetidae</taxon>
        <taxon>Agaricales</taxon>
        <taxon>Marasmiineae</taxon>
        <taxon>Physalacriaceae</taxon>
        <taxon>Cylindrobasidium</taxon>
    </lineage>
</organism>
<dbReference type="PANTHER" id="PTHR46579:SF1">
    <property type="entry name" value="F5_8 TYPE C DOMAIN-CONTAINING PROTEIN"/>
    <property type="match status" value="1"/>
</dbReference>
<keyword evidence="2" id="KW-1185">Reference proteome</keyword>
<dbReference type="OrthoDB" id="6613063at2759"/>
<reference evidence="1 2" key="1">
    <citation type="journal article" date="2015" name="Fungal Genet. Biol.">
        <title>Evolution of novel wood decay mechanisms in Agaricales revealed by the genome sequences of Fistulina hepatica and Cylindrobasidium torrendii.</title>
        <authorList>
            <person name="Floudas D."/>
            <person name="Held B.W."/>
            <person name="Riley R."/>
            <person name="Nagy L.G."/>
            <person name="Koehler G."/>
            <person name="Ransdell A.S."/>
            <person name="Younus H."/>
            <person name="Chow J."/>
            <person name="Chiniquy J."/>
            <person name="Lipzen A."/>
            <person name="Tritt A."/>
            <person name="Sun H."/>
            <person name="Haridas S."/>
            <person name="LaButti K."/>
            <person name="Ohm R.A."/>
            <person name="Kues U."/>
            <person name="Blanchette R.A."/>
            <person name="Grigoriev I.V."/>
            <person name="Minto R.E."/>
            <person name="Hibbett D.S."/>
        </authorList>
    </citation>
    <scope>NUCLEOTIDE SEQUENCE [LARGE SCALE GENOMIC DNA]</scope>
    <source>
        <strain evidence="1 2">FP15055 ss-10</strain>
    </source>
</reference>
<dbReference type="AlphaFoldDB" id="A0A0D7AT82"/>
<evidence type="ECO:0000313" key="1">
    <source>
        <dbReference type="EMBL" id="KIY61190.1"/>
    </source>
</evidence>